<dbReference type="GO" id="GO:0032977">
    <property type="term" value="F:membrane insertase activity"/>
    <property type="evidence" value="ECO:0007669"/>
    <property type="project" value="InterPro"/>
</dbReference>
<feature type="transmembrane region" description="Helical" evidence="6">
    <location>
        <begin position="258"/>
        <end position="283"/>
    </location>
</feature>
<dbReference type="Pfam" id="PF02096">
    <property type="entry name" value="60KD_IMP"/>
    <property type="match status" value="1"/>
</dbReference>
<evidence type="ECO:0000259" key="7">
    <source>
        <dbReference type="Pfam" id="PF02096"/>
    </source>
</evidence>
<dbReference type="EMBL" id="JAQQBS010001422">
    <property type="protein sequence ID" value="KAK0164009.1"/>
    <property type="molecule type" value="Genomic_DNA"/>
</dbReference>
<proteinExistence type="inferred from homology"/>
<feature type="domain" description="Membrane insertase YidC/Oxa/ALB C-terminal" evidence="7">
    <location>
        <begin position="76"/>
        <end position="296"/>
    </location>
</feature>
<reference evidence="8" key="1">
    <citation type="journal article" date="2023" name="bioRxiv">
        <title>Scaffold-level genome assemblies of two parasitoid biocontrol wasps reveal the parthenogenesis mechanism and an associated novel virus.</title>
        <authorList>
            <person name="Inwood S."/>
            <person name="Skelly J."/>
            <person name="Guhlin J."/>
            <person name="Harrop T."/>
            <person name="Goldson S."/>
            <person name="Dearden P."/>
        </authorList>
    </citation>
    <scope>NUCLEOTIDE SEQUENCE</scope>
    <source>
        <strain evidence="8">Irish</strain>
        <tissue evidence="8">Whole body</tissue>
    </source>
</reference>
<name>A0AA39F6S9_9HYME</name>
<dbReference type="InterPro" id="IPR028055">
    <property type="entry name" value="YidC/Oxa/ALB_C"/>
</dbReference>
<dbReference type="Proteomes" id="UP001168990">
    <property type="component" value="Unassembled WGS sequence"/>
</dbReference>
<dbReference type="InterPro" id="IPR001708">
    <property type="entry name" value="YidC/ALB3/OXA1/COX18"/>
</dbReference>
<dbReference type="GO" id="GO:0033617">
    <property type="term" value="P:mitochondrial respiratory chain complex IV assembly"/>
    <property type="evidence" value="ECO:0007669"/>
    <property type="project" value="TreeGrafter"/>
</dbReference>
<evidence type="ECO:0000313" key="9">
    <source>
        <dbReference type="Proteomes" id="UP001168990"/>
    </source>
</evidence>
<accession>A0AA39F6S9</accession>
<dbReference type="GO" id="GO:0032979">
    <property type="term" value="P:protein insertion into mitochondrial inner membrane from matrix"/>
    <property type="evidence" value="ECO:0007669"/>
    <property type="project" value="TreeGrafter"/>
</dbReference>
<evidence type="ECO:0000256" key="6">
    <source>
        <dbReference type="SAM" id="Phobius"/>
    </source>
</evidence>
<comment type="similarity">
    <text evidence="5">Belongs to the OXA1/ALB3/YidC family.</text>
</comment>
<keyword evidence="3 6" id="KW-1133">Transmembrane helix</keyword>
<reference evidence="8" key="2">
    <citation type="submission" date="2023-03" db="EMBL/GenBank/DDBJ databases">
        <authorList>
            <person name="Inwood S.N."/>
            <person name="Skelly J.G."/>
            <person name="Guhlin J."/>
            <person name="Harrop T.W.R."/>
            <person name="Goldson S.G."/>
            <person name="Dearden P.K."/>
        </authorList>
    </citation>
    <scope>NUCLEOTIDE SEQUENCE</scope>
    <source>
        <strain evidence="8">Irish</strain>
        <tissue evidence="8">Whole body</tissue>
    </source>
</reference>
<comment type="caution">
    <text evidence="8">The sequence shown here is derived from an EMBL/GenBank/DDBJ whole genome shotgun (WGS) entry which is preliminary data.</text>
</comment>
<dbReference type="AlphaFoldDB" id="A0AA39F6S9"/>
<comment type="subcellular location">
    <subcellularLocation>
        <location evidence="1 5">Membrane</location>
        <topology evidence="1 5">Multi-pass membrane protein</topology>
    </subcellularLocation>
</comment>
<evidence type="ECO:0000256" key="4">
    <source>
        <dbReference type="ARBA" id="ARBA00023136"/>
    </source>
</evidence>
<gene>
    <name evidence="8" type="ORF">PV328_002681</name>
</gene>
<dbReference type="CDD" id="cd20069">
    <property type="entry name" value="5TM_Oxa1-like"/>
    <property type="match status" value="1"/>
</dbReference>
<protein>
    <recommendedName>
        <fullName evidence="7">Membrane insertase YidC/Oxa/ALB C-terminal domain-containing protein</fullName>
    </recommendedName>
</protein>
<evidence type="ECO:0000256" key="1">
    <source>
        <dbReference type="ARBA" id="ARBA00004141"/>
    </source>
</evidence>
<dbReference type="PANTHER" id="PTHR12428">
    <property type="entry name" value="OXA1"/>
    <property type="match status" value="1"/>
</dbReference>
<evidence type="ECO:0000256" key="3">
    <source>
        <dbReference type="ARBA" id="ARBA00022989"/>
    </source>
</evidence>
<keyword evidence="2 5" id="KW-0812">Transmembrane</keyword>
<feature type="transmembrane region" description="Helical" evidence="6">
    <location>
        <begin position="219"/>
        <end position="237"/>
    </location>
</feature>
<feature type="transmembrane region" description="Helical" evidence="6">
    <location>
        <begin position="164"/>
        <end position="182"/>
    </location>
</feature>
<sequence>MKGRNFGILRIPGENYQMHQSKRYFGDSAGAINPMIGSNAPIGQYESIVNLLVNSTPVEFCQNTLLSLHSSTGLPWWATIILVTSGLRTILTLPLALYQQYIFAKVANLKCEMDEIVKELKLETNRAVDIFGWSETYARSVYNRSLKKQWDKLIVRENCHPMKGLILVVVQIPIWITLSASLRNLCFMLPRPTLAAHETFVQLSTEGFGWITDLTAVDSYYILPVLLGIINLTNIEIQTLMKPKSLNQTTLPQKIGKNIFRGISIMMVPIACMVPSCLSLYWVTSSAYGLVQSFIVVSPRIRRFVRIPETEMELKQPYKHFHDNVKEKYAWIYSNKLT</sequence>
<dbReference type="PANTHER" id="PTHR12428:SF65">
    <property type="entry name" value="CYTOCHROME C OXIDASE ASSEMBLY PROTEIN COX18, MITOCHONDRIAL"/>
    <property type="match status" value="1"/>
</dbReference>
<keyword evidence="4 6" id="KW-0472">Membrane</keyword>
<dbReference type="GO" id="GO:0005743">
    <property type="term" value="C:mitochondrial inner membrane"/>
    <property type="evidence" value="ECO:0007669"/>
    <property type="project" value="TreeGrafter"/>
</dbReference>
<evidence type="ECO:0000313" key="8">
    <source>
        <dbReference type="EMBL" id="KAK0164009.1"/>
    </source>
</evidence>
<organism evidence="8 9">
    <name type="scientific">Microctonus aethiopoides</name>
    <dbReference type="NCBI Taxonomy" id="144406"/>
    <lineage>
        <taxon>Eukaryota</taxon>
        <taxon>Metazoa</taxon>
        <taxon>Ecdysozoa</taxon>
        <taxon>Arthropoda</taxon>
        <taxon>Hexapoda</taxon>
        <taxon>Insecta</taxon>
        <taxon>Pterygota</taxon>
        <taxon>Neoptera</taxon>
        <taxon>Endopterygota</taxon>
        <taxon>Hymenoptera</taxon>
        <taxon>Apocrita</taxon>
        <taxon>Ichneumonoidea</taxon>
        <taxon>Braconidae</taxon>
        <taxon>Euphorinae</taxon>
        <taxon>Microctonus</taxon>
    </lineage>
</organism>
<evidence type="ECO:0000256" key="2">
    <source>
        <dbReference type="ARBA" id="ARBA00022692"/>
    </source>
</evidence>
<evidence type="ECO:0000256" key="5">
    <source>
        <dbReference type="RuleBase" id="RU003945"/>
    </source>
</evidence>
<keyword evidence="9" id="KW-1185">Reference proteome</keyword>
<feature type="transmembrane region" description="Helical" evidence="6">
    <location>
        <begin position="76"/>
        <end position="98"/>
    </location>
</feature>